<evidence type="ECO:0000256" key="4">
    <source>
        <dbReference type="ARBA" id="ARBA00022801"/>
    </source>
</evidence>
<evidence type="ECO:0000256" key="5">
    <source>
        <dbReference type="ARBA" id="ARBA00022833"/>
    </source>
</evidence>
<keyword evidence="5 7" id="KW-0862">Zinc</keyword>
<organism evidence="9 11">
    <name type="scientific">Ferroacidibacillus organovorans</name>
    <dbReference type="NCBI Taxonomy" id="1765683"/>
    <lineage>
        <taxon>Bacteria</taxon>
        <taxon>Bacillati</taxon>
        <taxon>Bacillota</taxon>
        <taxon>Bacilli</taxon>
        <taxon>Bacillales</taxon>
        <taxon>Alicyclobacillaceae</taxon>
        <taxon>Ferroacidibacillus</taxon>
    </lineage>
</organism>
<comment type="similarity">
    <text evidence="2">Belongs to the cytidine and deoxycytidylate deaminase family.</text>
</comment>
<dbReference type="GO" id="GO:0006220">
    <property type="term" value="P:pyrimidine nucleotide metabolic process"/>
    <property type="evidence" value="ECO:0007669"/>
    <property type="project" value="InterPro"/>
</dbReference>
<reference evidence="10 12" key="2">
    <citation type="submission" date="2017-02" db="EMBL/GenBank/DDBJ databases">
        <title>Draft genome of Acidibacillus ferrooxidans Huett2.</title>
        <authorList>
            <person name="Schopf S."/>
        </authorList>
    </citation>
    <scope>NUCLEOTIDE SEQUENCE [LARGE SCALE GENOMIC DNA]</scope>
    <source>
        <strain evidence="10 12">Huett2</strain>
    </source>
</reference>
<dbReference type="GO" id="GO:0005737">
    <property type="term" value="C:cytoplasm"/>
    <property type="evidence" value="ECO:0007669"/>
    <property type="project" value="TreeGrafter"/>
</dbReference>
<evidence type="ECO:0000313" key="12">
    <source>
        <dbReference type="Proteomes" id="UP000190229"/>
    </source>
</evidence>
<dbReference type="GO" id="GO:0008270">
    <property type="term" value="F:zinc ion binding"/>
    <property type="evidence" value="ECO:0007669"/>
    <property type="project" value="InterPro"/>
</dbReference>
<evidence type="ECO:0000256" key="2">
    <source>
        <dbReference type="ARBA" id="ARBA00006576"/>
    </source>
</evidence>
<evidence type="ECO:0000256" key="6">
    <source>
        <dbReference type="PIRSR" id="PIRSR006019-1"/>
    </source>
</evidence>
<keyword evidence="4" id="KW-0378">Hydrolase</keyword>
<evidence type="ECO:0000256" key="1">
    <source>
        <dbReference type="ARBA" id="ARBA00001947"/>
    </source>
</evidence>
<evidence type="ECO:0000256" key="3">
    <source>
        <dbReference type="ARBA" id="ARBA00022723"/>
    </source>
</evidence>
<comment type="caution">
    <text evidence="9">The sequence shown here is derived from an EMBL/GenBank/DDBJ whole genome shotgun (WGS) entry which is preliminary data.</text>
</comment>
<dbReference type="Pfam" id="PF00383">
    <property type="entry name" value="dCMP_cyt_deam_1"/>
    <property type="match status" value="1"/>
</dbReference>
<evidence type="ECO:0000313" key="10">
    <source>
        <dbReference type="EMBL" id="OPG14998.1"/>
    </source>
</evidence>
<dbReference type="InterPro" id="IPR016192">
    <property type="entry name" value="APOBEC/CMP_deaminase_Zn-bd"/>
</dbReference>
<reference evidence="9 11" key="1">
    <citation type="submission" date="2016-02" db="EMBL/GenBank/DDBJ databases">
        <title>Draft genome sequence of Acidibacillus ferrooxidans SLC66.</title>
        <authorList>
            <person name="Oliveira G."/>
            <person name="Nancucheo I."/>
            <person name="Dall'Agnol H."/>
            <person name="Johnson B."/>
            <person name="Oliveira R."/>
            <person name="Nunes G.L."/>
            <person name="Tzotzos G."/>
            <person name="Orellana S.C."/>
            <person name="Salim A.C."/>
            <person name="Araujo F.M."/>
        </authorList>
    </citation>
    <scope>NUCLEOTIDE SEQUENCE [LARGE SCALE GENOMIC DNA]</scope>
    <source>
        <strain evidence="9 11">SLC66</strain>
    </source>
</reference>
<dbReference type="InterPro" id="IPR002125">
    <property type="entry name" value="CMP_dCMP_dom"/>
</dbReference>
<feature type="binding site" evidence="7">
    <location>
        <position position="107"/>
    </location>
    <ligand>
        <name>Zn(2+)</name>
        <dbReference type="ChEBI" id="CHEBI:29105"/>
        <note>catalytic</note>
    </ligand>
</feature>
<dbReference type="STRING" id="1765683.B2M26_14290"/>
<dbReference type="CDD" id="cd01286">
    <property type="entry name" value="deoxycytidylate_deaminase"/>
    <property type="match status" value="1"/>
</dbReference>
<comment type="cofactor">
    <cofactor evidence="1 7">
        <name>Zn(2+)</name>
        <dbReference type="ChEBI" id="CHEBI:29105"/>
    </cofactor>
</comment>
<gene>
    <name evidence="9" type="ORF">AYW79_02715</name>
    <name evidence="10" type="ORF">B2M26_14290</name>
</gene>
<dbReference type="PROSITE" id="PS51747">
    <property type="entry name" value="CYT_DCMP_DEAMINASES_2"/>
    <property type="match status" value="1"/>
</dbReference>
<keyword evidence="3 7" id="KW-0479">Metal-binding</keyword>
<dbReference type="PIRSF" id="PIRSF006019">
    <property type="entry name" value="dCMP_deaminase"/>
    <property type="match status" value="1"/>
</dbReference>
<dbReference type="PANTHER" id="PTHR11086:SF18">
    <property type="entry name" value="DEOXYCYTIDYLATE DEAMINASE"/>
    <property type="match status" value="1"/>
</dbReference>
<dbReference type="InterPro" id="IPR016193">
    <property type="entry name" value="Cytidine_deaminase-like"/>
</dbReference>
<dbReference type="EMBL" id="MWPS01000046">
    <property type="protein sequence ID" value="OPG14998.1"/>
    <property type="molecule type" value="Genomic_DNA"/>
</dbReference>
<feature type="binding site" evidence="7">
    <location>
        <position position="79"/>
    </location>
    <ligand>
        <name>Zn(2+)</name>
        <dbReference type="ChEBI" id="CHEBI:29105"/>
        <note>catalytic</note>
    </ligand>
</feature>
<dbReference type="Proteomes" id="UP000077421">
    <property type="component" value="Unassembled WGS sequence"/>
</dbReference>
<proteinExistence type="inferred from homology"/>
<dbReference type="PANTHER" id="PTHR11086">
    <property type="entry name" value="DEOXYCYTIDYLATE DEAMINASE-RELATED"/>
    <property type="match status" value="1"/>
</dbReference>
<feature type="binding site" evidence="7">
    <location>
        <position position="110"/>
    </location>
    <ligand>
        <name>Zn(2+)</name>
        <dbReference type="ChEBI" id="CHEBI:29105"/>
        <note>catalytic</note>
    </ligand>
</feature>
<evidence type="ECO:0000256" key="7">
    <source>
        <dbReference type="PIRSR" id="PIRSR006019-2"/>
    </source>
</evidence>
<sequence>MRQKQRGTTDVRKPWDHYFMEVAAMVSTRATCPRRQVGAVLVRDRRTIASGYNGSVSGDEHCEDVGCNVVDDHCIRTIHAESNAILQCAKFGVSTEGATMYVTHFPCLQCTKQIIQSGITSVIYGEAYRVDAYALELLKRAKVTVLKLSDQNEVLGV</sequence>
<dbReference type="AlphaFoldDB" id="A0A162UQ58"/>
<dbReference type="InterPro" id="IPR015517">
    <property type="entry name" value="dCMP_deaminase-rel"/>
</dbReference>
<dbReference type="Proteomes" id="UP000190229">
    <property type="component" value="Unassembled WGS sequence"/>
</dbReference>
<keyword evidence="12" id="KW-1185">Reference proteome</keyword>
<feature type="domain" description="CMP/dCMP-type deaminase" evidence="8">
    <location>
        <begin position="14"/>
        <end position="136"/>
    </location>
</feature>
<dbReference type="OrthoDB" id="9788517at2"/>
<accession>A0A162UQ58</accession>
<protein>
    <submittedName>
        <fullName evidence="9">Competence protein ComE</fullName>
    </submittedName>
</protein>
<dbReference type="InterPro" id="IPR035105">
    <property type="entry name" value="Deoxycytidylate_deaminase_dom"/>
</dbReference>
<evidence type="ECO:0000313" key="9">
    <source>
        <dbReference type="EMBL" id="OAG94923.1"/>
    </source>
</evidence>
<dbReference type="EMBL" id="LSUQ01000005">
    <property type="protein sequence ID" value="OAG94923.1"/>
    <property type="molecule type" value="Genomic_DNA"/>
</dbReference>
<evidence type="ECO:0000313" key="11">
    <source>
        <dbReference type="Proteomes" id="UP000077421"/>
    </source>
</evidence>
<evidence type="ECO:0000259" key="8">
    <source>
        <dbReference type="PROSITE" id="PS51747"/>
    </source>
</evidence>
<dbReference type="GO" id="GO:0004132">
    <property type="term" value="F:dCMP deaminase activity"/>
    <property type="evidence" value="ECO:0007669"/>
    <property type="project" value="InterPro"/>
</dbReference>
<dbReference type="PROSITE" id="PS00903">
    <property type="entry name" value="CYT_DCMP_DEAMINASES_1"/>
    <property type="match status" value="1"/>
</dbReference>
<feature type="active site" description="Proton donor" evidence="6">
    <location>
        <position position="81"/>
    </location>
</feature>
<dbReference type="InterPro" id="IPR016473">
    <property type="entry name" value="dCMP_deaminase"/>
</dbReference>
<name>A0A162UQ58_9BACL</name>
<dbReference type="SUPFAM" id="SSF53927">
    <property type="entry name" value="Cytidine deaminase-like"/>
    <property type="match status" value="1"/>
</dbReference>
<dbReference type="Gene3D" id="3.40.140.10">
    <property type="entry name" value="Cytidine Deaminase, domain 2"/>
    <property type="match status" value="1"/>
</dbReference>